<name>A0ABV5LZ28_9ACTN</name>
<keyword evidence="3" id="KW-1185">Reference proteome</keyword>
<dbReference type="InterPro" id="IPR010093">
    <property type="entry name" value="SinI_DNA-bd"/>
</dbReference>
<organism evidence="2 3">
    <name type="scientific">Dactylosporangium vinaceum</name>
    <dbReference type="NCBI Taxonomy" id="53362"/>
    <lineage>
        <taxon>Bacteria</taxon>
        <taxon>Bacillati</taxon>
        <taxon>Actinomycetota</taxon>
        <taxon>Actinomycetes</taxon>
        <taxon>Micromonosporales</taxon>
        <taxon>Micromonosporaceae</taxon>
        <taxon>Dactylosporangium</taxon>
    </lineage>
</organism>
<feature type="domain" description="Helix-turn-helix" evidence="1">
    <location>
        <begin position="1"/>
        <end position="49"/>
    </location>
</feature>
<evidence type="ECO:0000313" key="3">
    <source>
        <dbReference type="Proteomes" id="UP001589608"/>
    </source>
</evidence>
<gene>
    <name evidence="2" type="ORF">ACFFTR_01970</name>
</gene>
<evidence type="ECO:0000259" key="1">
    <source>
        <dbReference type="Pfam" id="PF12728"/>
    </source>
</evidence>
<sequence length="55" mass="6289">MLRVEEAARELGIGRSLAYQLIRTGRLRSIKIGSRRLVPRSAIDEAIARLLEEER</sequence>
<dbReference type="Proteomes" id="UP001589608">
    <property type="component" value="Unassembled WGS sequence"/>
</dbReference>
<evidence type="ECO:0000313" key="2">
    <source>
        <dbReference type="EMBL" id="MFB9441853.1"/>
    </source>
</evidence>
<dbReference type="RefSeq" id="WP_223097436.1">
    <property type="nucleotide sequence ID" value="NZ_CP061913.1"/>
</dbReference>
<comment type="caution">
    <text evidence="2">The sequence shown here is derived from an EMBL/GenBank/DDBJ whole genome shotgun (WGS) entry which is preliminary data.</text>
</comment>
<dbReference type="NCBIfam" id="TIGR01764">
    <property type="entry name" value="excise"/>
    <property type="match status" value="1"/>
</dbReference>
<protein>
    <submittedName>
        <fullName evidence="2">Helix-turn-helix domain-containing protein</fullName>
    </submittedName>
</protein>
<dbReference type="EMBL" id="JBHMCA010000007">
    <property type="protein sequence ID" value="MFB9441853.1"/>
    <property type="molecule type" value="Genomic_DNA"/>
</dbReference>
<dbReference type="InterPro" id="IPR041657">
    <property type="entry name" value="HTH_17"/>
</dbReference>
<dbReference type="Pfam" id="PF12728">
    <property type="entry name" value="HTH_17"/>
    <property type="match status" value="1"/>
</dbReference>
<accession>A0ABV5LZ28</accession>
<reference evidence="2 3" key="1">
    <citation type="submission" date="2024-09" db="EMBL/GenBank/DDBJ databases">
        <authorList>
            <person name="Sun Q."/>
            <person name="Mori K."/>
        </authorList>
    </citation>
    <scope>NUCLEOTIDE SEQUENCE [LARGE SCALE GENOMIC DNA]</scope>
    <source>
        <strain evidence="2 3">JCM 3307</strain>
    </source>
</reference>
<proteinExistence type="predicted"/>